<feature type="transmembrane region" description="Helical" evidence="12">
    <location>
        <begin position="29"/>
        <end position="51"/>
    </location>
</feature>
<dbReference type="RefSeq" id="XP_004362277.1">
    <property type="nucleotide sequence ID" value="XM_004362220.1"/>
</dbReference>
<dbReference type="Gene3D" id="3.40.630.30">
    <property type="match status" value="1"/>
</dbReference>
<comment type="catalytic activity">
    <reaction evidence="10">
        <text>N-terminal L-methionyl-[transmembrane protein] + acetyl-CoA = N-terminal N(alpha)-acetyl-L-methionyl-[transmembrane protein] + CoA + H(+)</text>
        <dbReference type="Rhea" id="RHEA:50604"/>
        <dbReference type="Rhea" id="RHEA-COMP:12745"/>
        <dbReference type="Rhea" id="RHEA-COMP:12746"/>
        <dbReference type="ChEBI" id="CHEBI:15378"/>
        <dbReference type="ChEBI" id="CHEBI:57287"/>
        <dbReference type="ChEBI" id="CHEBI:57288"/>
        <dbReference type="ChEBI" id="CHEBI:64731"/>
        <dbReference type="ChEBI" id="CHEBI:133414"/>
        <dbReference type="EC" id="2.3.1.259"/>
    </reaction>
</comment>
<dbReference type="CDD" id="cd04301">
    <property type="entry name" value="NAT_SF"/>
    <property type="match status" value="1"/>
</dbReference>
<gene>
    <name evidence="14" type="ORF">DFA_06576</name>
</gene>
<evidence type="ECO:0000256" key="5">
    <source>
        <dbReference type="ARBA" id="ARBA00023315"/>
    </source>
</evidence>
<dbReference type="PANTHER" id="PTHR14744">
    <property type="entry name" value="N-ALPHA-ACETYLTRANSFERASE 60"/>
    <property type="match status" value="1"/>
</dbReference>
<dbReference type="InterPro" id="IPR000182">
    <property type="entry name" value="GNAT_dom"/>
</dbReference>
<evidence type="ECO:0000256" key="6">
    <source>
        <dbReference type="ARBA" id="ARBA00025774"/>
    </source>
</evidence>
<dbReference type="InterPro" id="IPR045141">
    <property type="entry name" value="NAA60-like"/>
</dbReference>
<dbReference type="EC" id="2.3.1.48" evidence="1"/>
<evidence type="ECO:0000256" key="2">
    <source>
        <dbReference type="ARBA" id="ARBA00022679"/>
    </source>
</evidence>
<feature type="compositionally biased region" description="Low complexity" evidence="11">
    <location>
        <begin position="354"/>
        <end position="379"/>
    </location>
</feature>
<dbReference type="GO" id="GO:0000139">
    <property type="term" value="C:Golgi membrane"/>
    <property type="evidence" value="ECO:0007669"/>
    <property type="project" value="TreeGrafter"/>
</dbReference>
<dbReference type="Pfam" id="PF00583">
    <property type="entry name" value="Acetyltransf_1"/>
    <property type="match status" value="1"/>
</dbReference>
<comment type="catalytic activity">
    <reaction evidence="9">
        <text>L-lysyl-[protein] + acetyl-CoA = N(6)-acetyl-L-lysyl-[protein] + CoA + H(+)</text>
        <dbReference type="Rhea" id="RHEA:45948"/>
        <dbReference type="Rhea" id="RHEA-COMP:9752"/>
        <dbReference type="Rhea" id="RHEA-COMP:10731"/>
        <dbReference type="ChEBI" id="CHEBI:15378"/>
        <dbReference type="ChEBI" id="CHEBI:29969"/>
        <dbReference type="ChEBI" id="CHEBI:57287"/>
        <dbReference type="ChEBI" id="CHEBI:57288"/>
        <dbReference type="ChEBI" id="CHEBI:61930"/>
        <dbReference type="EC" id="2.3.1.48"/>
    </reaction>
</comment>
<dbReference type="GO" id="GO:0004402">
    <property type="term" value="F:histone acetyltransferase activity"/>
    <property type="evidence" value="ECO:0007669"/>
    <property type="project" value="TreeGrafter"/>
</dbReference>
<evidence type="ECO:0000313" key="14">
    <source>
        <dbReference type="EMBL" id="EGG24426.1"/>
    </source>
</evidence>
<reference evidence="15" key="1">
    <citation type="journal article" date="2011" name="Genome Res.">
        <title>Phylogeny-wide analysis of social amoeba genomes highlights ancient origins for complex intercellular communication.</title>
        <authorList>
            <person name="Heidel A.J."/>
            <person name="Lawal H.M."/>
            <person name="Felder M."/>
            <person name="Schilde C."/>
            <person name="Helps N.R."/>
            <person name="Tunggal B."/>
            <person name="Rivero F."/>
            <person name="John U."/>
            <person name="Schleicher M."/>
            <person name="Eichinger L."/>
            <person name="Platzer M."/>
            <person name="Noegel A.A."/>
            <person name="Schaap P."/>
            <person name="Gloeckner G."/>
        </authorList>
    </citation>
    <scope>NUCLEOTIDE SEQUENCE [LARGE SCALE GENOMIC DNA]</scope>
    <source>
        <strain evidence="15">SH3</strain>
    </source>
</reference>
<keyword evidence="5" id="KW-0012">Acyltransferase</keyword>
<dbReference type="InterPro" id="IPR016181">
    <property type="entry name" value="Acyl_CoA_acyltransferase"/>
</dbReference>
<dbReference type="AlphaFoldDB" id="F4PJE0"/>
<dbReference type="EMBL" id="GL883007">
    <property type="protein sequence ID" value="EGG24426.1"/>
    <property type="molecule type" value="Genomic_DNA"/>
</dbReference>
<feature type="domain" description="N-acetyltransferase" evidence="13">
    <location>
        <begin position="181"/>
        <end position="334"/>
    </location>
</feature>
<protein>
    <recommendedName>
        <fullName evidence="8">N-alpha-acetyltransferase 60</fullName>
        <ecNumber evidence="7">2.3.1.259</ecNumber>
        <ecNumber evidence="1">2.3.1.48</ecNumber>
    </recommendedName>
</protein>
<dbReference type="GO" id="GO:0120518">
    <property type="term" value="F:protein N-terminal-methionine acetyltransferase activity"/>
    <property type="evidence" value="ECO:0007669"/>
    <property type="project" value="UniProtKB-EC"/>
</dbReference>
<evidence type="ECO:0000256" key="7">
    <source>
        <dbReference type="ARBA" id="ARBA00026111"/>
    </source>
</evidence>
<proteinExistence type="inferred from homology"/>
<keyword evidence="3" id="KW-0159">Chromosome partition</keyword>
<sequence>MSSGQSAVGSIYYFETEVRLFQLLVDKGVWLPFYVFSTTSITITFLCYSYCHKTNNNNNSNNNNNNNAYSGNNNSTINNSNNNNIIYRPFKRTDLPSLRTLQLQLFPVKYRSSFYQKLIRNDFICILAFRCTSSSSSLNNQSDINKIDNDDGIDNSSCSSGSDQDDNDNNDNNNNNNNNNIDVQTYATPPSSPTTTTTTTTTNNQEEEEEEEEERDKESTITIKEELIGVVCSKISSNEGICSLFMSHYTGYILTLGVKEEYRKLGIGSVLLNTMCEYLYDRQCEIVSLHVKFGNVAAFQFYQRNGFSIEEEIVDYYLIDSVKHNALKMTKEVVKPKSKLSWLNWFNQLSLADNNNNNNNTNNNNDNTNINETNNNNNNESRRDFEP</sequence>
<evidence type="ECO:0000256" key="12">
    <source>
        <dbReference type="SAM" id="Phobius"/>
    </source>
</evidence>
<dbReference type="SUPFAM" id="SSF55729">
    <property type="entry name" value="Acyl-CoA N-acyltransferases (Nat)"/>
    <property type="match status" value="1"/>
</dbReference>
<dbReference type="OrthoDB" id="47374at2759"/>
<evidence type="ECO:0000256" key="3">
    <source>
        <dbReference type="ARBA" id="ARBA00022829"/>
    </source>
</evidence>
<feature type="compositionally biased region" description="Low complexity" evidence="11">
    <location>
        <begin position="194"/>
        <end position="204"/>
    </location>
</feature>
<dbReference type="Proteomes" id="UP000007797">
    <property type="component" value="Unassembled WGS sequence"/>
</dbReference>
<keyword evidence="2" id="KW-0808">Transferase</keyword>
<dbReference type="EC" id="2.3.1.259" evidence="7"/>
<feature type="region of interest" description="Disordered" evidence="11">
    <location>
        <begin position="354"/>
        <end position="387"/>
    </location>
</feature>
<dbReference type="GeneID" id="14875918"/>
<keyword evidence="12" id="KW-0812">Transmembrane</keyword>
<dbReference type="OMA" id="DFICILA"/>
<keyword evidence="15" id="KW-1185">Reference proteome</keyword>
<comment type="similarity">
    <text evidence="6">Belongs to the acetyltransferase family. NAA60 subfamily.</text>
</comment>
<keyword evidence="12" id="KW-0472">Membrane</keyword>
<dbReference type="KEGG" id="dfa:DFA_06576"/>
<keyword evidence="12" id="KW-1133">Transmembrane helix</keyword>
<feature type="compositionally biased region" description="Acidic residues" evidence="11">
    <location>
        <begin position="205"/>
        <end position="215"/>
    </location>
</feature>
<evidence type="ECO:0000256" key="4">
    <source>
        <dbReference type="ARBA" id="ARBA00022853"/>
    </source>
</evidence>
<evidence type="ECO:0000259" key="13">
    <source>
        <dbReference type="PROSITE" id="PS51186"/>
    </source>
</evidence>
<dbReference type="PROSITE" id="PS51186">
    <property type="entry name" value="GNAT"/>
    <property type="match status" value="1"/>
</dbReference>
<evidence type="ECO:0000313" key="15">
    <source>
        <dbReference type="Proteomes" id="UP000007797"/>
    </source>
</evidence>
<evidence type="ECO:0000256" key="10">
    <source>
        <dbReference type="ARBA" id="ARBA00048848"/>
    </source>
</evidence>
<dbReference type="PANTHER" id="PTHR14744:SF15">
    <property type="entry name" value="N-ALPHA-ACETYLTRANSFERASE 60"/>
    <property type="match status" value="1"/>
</dbReference>
<keyword evidence="4" id="KW-0156">Chromatin regulator</keyword>
<dbReference type="GO" id="GO:0007059">
    <property type="term" value="P:chromosome segregation"/>
    <property type="evidence" value="ECO:0007669"/>
    <property type="project" value="UniProtKB-KW"/>
</dbReference>
<evidence type="ECO:0000256" key="1">
    <source>
        <dbReference type="ARBA" id="ARBA00013184"/>
    </source>
</evidence>
<name>F4PJE0_CACFS</name>
<feature type="compositionally biased region" description="Low complexity" evidence="11">
    <location>
        <begin position="170"/>
        <end position="182"/>
    </location>
</feature>
<evidence type="ECO:0000256" key="11">
    <source>
        <dbReference type="SAM" id="MobiDB-lite"/>
    </source>
</evidence>
<accession>F4PJE0</accession>
<organism evidence="14 15">
    <name type="scientific">Cavenderia fasciculata</name>
    <name type="common">Slime mold</name>
    <name type="synonym">Dictyostelium fasciculatum</name>
    <dbReference type="NCBI Taxonomy" id="261658"/>
    <lineage>
        <taxon>Eukaryota</taxon>
        <taxon>Amoebozoa</taxon>
        <taxon>Evosea</taxon>
        <taxon>Eumycetozoa</taxon>
        <taxon>Dictyostelia</taxon>
        <taxon>Acytosteliales</taxon>
        <taxon>Cavenderiaceae</taxon>
        <taxon>Cavenderia</taxon>
    </lineage>
</organism>
<evidence type="ECO:0000256" key="8">
    <source>
        <dbReference type="ARBA" id="ARBA00026144"/>
    </source>
</evidence>
<feature type="region of interest" description="Disordered" evidence="11">
    <location>
        <begin position="135"/>
        <end position="219"/>
    </location>
</feature>
<evidence type="ECO:0000256" key="9">
    <source>
        <dbReference type="ARBA" id="ARBA00048017"/>
    </source>
</evidence>